<keyword evidence="2" id="KW-0963">Cytoplasm</keyword>
<name>A0ABD1JHE1_9TELE</name>
<dbReference type="InterPro" id="IPR003879">
    <property type="entry name" value="Butyrophylin_SPRY"/>
</dbReference>
<dbReference type="InterPro" id="IPR036537">
    <property type="entry name" value="Adaptor_Cbl_N_dom_sf"/>
</dbReference>
<dbReference type="InterPro" id="IPR054000">
    <property type="entry name" value="MLKL_N"/>
</dbReference>
<dbReference type="InterPro" id="IPR043136">
    <property type="entry name" value="B30.2/SPRY_sf"/>
</dbReference>
<dbReference type="Pfam" id="PF17779">
    <property type="entry name" value="WHD_NOD2"/>
    <property type="match status" value="1"/>
</dbReference>
<dbReference type="Pfam" id="PF17776">
    <property type="entry name" value="NLRC4_HD2"/>
    <property type="match status" value="1"/>
</dbReference>
<dbReference type="PROSITE" id="PS51450">
    <property type="entry name" value="LRR"/>
    <property type="match status" value="1"/>
</dbReference>
<dbReference type="SMART" id="SM00589">
    <property type="entry name" value="PRY"/>
    <property type="match status" value="1"/>
</dbReference>
<proteinExistence type="predicted"/>
<dbReference type="PRINTS" id="PR01407">
    <property type="entry name" value="BUTYPHLNCDUF"/>
</dbReference>
<evidence type="ECO:0000256" key="6">
    <source>
        <dbReference type="ARBA" id="ARBA00022840"/>
    </source>
</evidence>
<dbReference type="InterPro" id="IPR027417">
    <property type="entry name" value="P-loop_NTPase"/>
</dbReference>
<dbReference type="Pfam" id="PF22215">
    <property type="entry name" value="MLKL_N"/>
    <property type="match status" value="1"/>
</dbReference>
<keyword evidence="10" id="KW-1185">Reference proteome</keyword>
<dbReference type="SMART" id="SM00368">
    <property type="entry name" value="LRR_RI"/>
    <property type="match status" value="9"/>
</dbReference>
<keyword evidence="6" id="KW-0067">ATP-binding</keyword>
<dbReference type="InterPro" id="IPR007111">
    <property type="entry name" value="NACHT_NTPase"/>
</dbReference>
<dbReference type="Gene3D" id="2.60.120.920">
    <property type="match status" value="1"/>
</dbReference>
<evidence type="ECO:0000313" key="10">
    <source>
        <dbReference type="Proteomes" id="UP001591681"/>
    </source>
</evidence>
<dbReference type="Pfam" id="PF13765">
    <property type="entry name" value="PRY"/>
    <property type="match status" value="1"/>
</dbReference>
<dbReference type="Gene3D" id="3.80.10.10">
    <property type="entry name" value="Ribonuclease Inhibitor"/>
    <property type="match status" value="2"/>
</dbReference>
<dbReference type="InterPro" id="IPR059179">
    <property type="entry name" value="MLKL-like_MCAfunc"/>
</dbReference>
<protein>
    <recommendedName>
        <fullName evidence="11">NACHT, LRR and PYD domains-containing protein 12-like</fullName>
    </recommendedName>
</protein>
<dbReference type="SUPFAM" id="SSF49899">
    <property type="entry name" value="Concanavalin A-like lectins/glucanases"/>
    <property type="match status" value="1"/>
</dbReference>
<dbReference type="InterPro" id="IPR003877">
    <property type="entry name" value="SPRY_dom"/>
</dbReference>
<dbReference type="InterPro" id="IPR013320">
    <property type="entry name" value="ConA-like_dom_sf"/>
</dbReference>
<organism evidence="9 10">
    <name type="scientific">Coilia grayii</name>
    <name type="common">Gray's grenadier anchovy</name>
    <dbReference type="NCBI Taxonomy" id="363190"/>
    <lineage>
        <taxon>Eukaryota</taxon>
        <taxon>Metazoa</taxon>
        <taxon>Chordata</taxon>
        <taxon>Craniata</taxon>
        <taxon>Vertebrata</taxon>
        <taxon>Euteleostomi</taxon>
        <taxon>Actinopterygii</taxon>
        <taxon>Neopterygii</taxon>
        <taxon>Teleostei</taxon>
        <taxon>Clupei</taxon>
        <taxon>Clupeiformes</taxon>
        <taxon>Clupeoidei</taxon>
        <taxon>Engraulidae</taxon>
        <taxon>Coilinae</taxon>
        <taxon>Coilia</taxon>
    </lineage>
</organism>
<evidence type="ECO:0008006" key="11">
    <source>
        <dbReference type="Google" id="ProtNLM"/>
    </source>
</evidence>
<evidence type="ECO:0000256" key="5">
    <source>
        <dbReference type="ARBA" id="ARBA00022741"/>
    </source>
</evidence>
<accession>A0ABD1JHE1</accession>
<comment type="caution">
    <text evidence="9">The sequence shown here is derived from an EMBL/GenBank/DDBJ whole genome shotgun (WGS) entry which is preliminary data.</text>
</comment>
<reference evidence="9 10" key="1">
    <citation type="submission" date="2024-09" db="EMBL/GenBank/DDBJ databases">
        <title>A chromosome-level genome assembly of Gray's grenadier anchovy, Coilia grayii.</title>
        <authorList>
            <person name="Fu Z."/>
        </authorList>
    </citation>
    <scope>NUCLEOTIDE SEQUENCE [LARGE SCALE GENOMIC DNA]</scope>
    <source>
        <strain evidence="9">G4</strain>
        <tissue evidence="9">Muscle</tissue>
    </source>
</reference>
<dbReference type="Gene3D" id="1.20.930.20">
    <property type="entry name" value="Adaptor protein Cbl, N-terminal domain"/>
    <property type="match status" value="1"/>
</dbReference>
<dbReference type="Gene3D" id="3.40.50.300">
    <property type="entry name" value="P-loop containing nucleotide triphosphate hydrolases"/>
    <property type="match status" value="1"/>
</dbReference>
<dbReference type="SUPFAM" id="SSF52047">
    <property type="entry name" value="RNI-like"/>
    <property type="match status" value="1"/>
</dbReference>
<gene>
    <name evidence="9" type="ORF">ACEWY4_017124</name>
</gene>
<keyword evidence="3" id="KW-0433">Leucine-rich repeat</keyword>
<keyword evidence="5" id="KW-0547">Nucleotide-binding</keyword>
<feature type="domain" description="NACHT" evidence="8">
    <location>
        <begin position="237"/>
        <end position="376"/>
    </location>
</feature>
<dbReference type="Pfam" id="PF05729">
    <property type="entry name" value="NACHT"/>
    <property type="match status" value="1"/>
</dbReference>
<dbReference type="GO" id="GO:0005524">
    <property type="term" value="F:ATP binding"/>
    <property type="evidence" value="ECO:0007669"/>
    <property type="project" value="UniProtKB-KW"/>
</dbReference>
<dbReference type="InterPro" id="IPR001870">
    <property type="entry name" value="B30.2/SPRY"/>
</dbReference>
<dbReference type="FunFam" id="3.40.50.300:FF:000210">
    <property type="entry name" value="Si:dkey-16p6.1"/>
    <property type="match status" value="1"/>
</dbReference>
<dbReference type="SMART" id="SM01288">
    <property type="entry name" value="FISNA"/>
    <property type="match status" value="1"/>
</dbReference>
<dbReference type="InterPro" id="IPR041267">
    <property type="entry name" value="NLRP_HD2"/>
</dbReference>
<dbReference type="InterPro" id="IPR032675">
    <property type="entry name" value="LRR_dom_sf"/>
</dbReference>
<dbReference type="InterPro" id="IPR006574">
    <property type="entry name" value="PRY"/>
</dbReference>
<evidence type="ECO:0000256" key="3">
    <source>
        <dbReference type="ARBA" id="ARBA00022614"/>
    </source>
</evidence>
<evidence type="ECO:0000259" key="7">
    <source>
        <dbReference type="PROSITE" id="PS50188"/>
    </source>
</evidence>
<dbReference type="InterPro" id="IPR029495">
    <property type="entry name" value="NACHT-assoc"/>
</dbReference>
<dbReference type="Pfam" id="PF00622">
    <property type="entry name" value="SPRY"/>
    <property type="match status" value="1"/>
</dbReference>
<dbReference type="SMART" id="SM00449">
    <property type="entry name" value="SPRY"/>
    <property type="match status" value="1"/>
</dbReference>
<dbReference type="Pfam" id="PF13516">
    <property type="entry name" value="LRR_6"/>
    <property type="match status" value="3"/>
</dbReference>
<dbReference type="PANTHER" id="PTHR24106">
    <property type="entry name" value="NACHT, LRR AND CARD DOMAINS-CONTAINING"/>
    <property type="match status" value="1"/>
</dbReference>
<dbReference type="PROSITE" id="PS50188">
    <property type="entry name" value="B302_SPRY"/>
    <property type="match status" value="1"/>
</dbReference>
<dbReference type="Proteomes" id="UP001591681">
    <property type="component" value="Unassembled WGS sequence"/>
</dbReference>
<evidence type="ECO:0000256" key="1">
    <source>
        <dbReference type="ARBA" id="ARBA00004496"/>
    </source>
</evidence>
<dbReference type="InterPro" id="IPR051261">
    <property type="entry name" value="NLR"/>
</dbReference>
<dbReference type="Pfam" id="PF14484">
    <property type="entry name" value="FISNA"/>
    <property type="match status" value="1"/>
</dbReference>
<feature type="domain" description="B30.2/SPRY" evidence="7">
    <location>
        <begin position="1095"/>
        <end position="1299"/>
    </location>
</feature>
<evidence type="ECO:0000313" key="9">
    <source>
        <dbReference type="EMBL" id="KAL2086065.1"/>
    </source>
</evidence>
<evidence type="ECO:0000259" key="8">
    <source>
        <dbReference type="PROSITE" id="PS50837"/>
    </source>
</evidence>
<dbReference type="EMBL" id="JBHFQA010000015">
    <property type="protein sequence ID" value="KAL2086065.1"/>
    <property type="molecule type" value="Genomic_DNA"/>
</dbReference>
<evidence type="ECO:0000256" key="2">
    <source>
        <dbReference type="ARBA" id="ARBA00022490"/>
    </source>
</evidence>
<dbReference type="InterPro" id="IPR001611">
    <property type="entry name" value="Leu-rich_rpt"/>
</dbReference>
<evidence type="ECO:0000256" key="4">
    <source>
        <dbReference type="ARBA" id="ARBA00022737"/>
    </source>
</evidence>
<dbReference type="InterPro" id="IPR041075">
    <property type="entry name" value="NOD1/2_WH"/>
</dbReference>
<dbReference type="CDD" id="cd21037">
    <property type="entry name" value="MLKL_NTD"/>
    <property type="match status" value="1"/>
</dbReference>
<sequence length="1299" mass="146760">MAVAAACLTGKVISGVVGQAISLHGHLEKARRNKERFADLAECVKSVTDVLTTLCDQGADETDSEVKRGLQKFKQALDCAEKLLKKYERSSVFKRHLLPGGWESKFTRVKELLADARGNLTLCLQLEQRARQREEMGVRKDKDEETRAQETLEKVLKTHRSRMSERFECIFEGTGQRGSKTPLDKIYTQLYITEGDSDEVNNDHEVWQMDQMSRKPDDTPIDCNNIFEARGQERRIRTVMTKGIAGIGKTVSVQKFILDWANGKVNQEIHLMLLLPLRELNLIKDEEHSLHSLLQTFYPELRPLGERRDVTACYDDLQIMFIFDGIDESKLPLNFSSNKRVSSAVDMTTVDTLVTNLIQGNPLWSARVWMTSRPAAAGQVDSECVDRITEVRGFQGNQKNEYFRNRISDPLQAEKVIRHVTATRSLYVMCYIPVFCYIAATVLQKMVGQDNTAEIPSTLTEMYIYFLYIQLDKKNRKYDGVKPDRRTILEENRETILKLSELAFRNLEQGTILFDESSLKDCGIDVEAASVRSGLCTEILREEPEFAIRKFYCFVHLSIQEFLAALFVFVSFMNEDMAALKSFLEKKPKEVFLYLLLKSAVEKSLKSSNGHWDLFLRFLLGISLESSQKLLEGLLTCPSTENSKKNMKSLELIVKHIKCVDGTSMSPDRFINLINCLGEMKDLSLQKELDGFLTAKRQHIMTLSPAHCSTLADNLLKSEKVLDEFDIDKYNTTDSGRQRLVPVVKWCRKARLTDCKLSELSCAIVASVLRRESSYLRELYLDGSIMPESGVEGLCISLAHPTCMLEKLSLAGCKRYDYNMFGHLASSLESMTDSPLQYLDLSCCNCSGEDMRALAAGMMNPHCGVRRLSLRKCDLSSRQCEHLASVLSSSTSRLTELDLRNNTLQDSEVELLSAGLQSSQCTLEILKLSASNLTETSWRCLTSAFQGQLDLSENSLQVSELKQLSAALRSPDCRVKMLRLRQCFLKEDHCDVLASVLSSDGSHLTELDLSDNDLQDSGVERLSSGLESSQCTLEILRLSFCGVTEKGCEGLASALSTNPSHLRELDLSYNHPGDTAVKLLAQRKDDPGCRLDTINVDHGAECWLKSGLKKYACELTLDPDTAHRQLRLSEDDRRLGIAFLDEAYPDHRDRYRRAEQVLCREALTERHYWEAEWSSNEVCVGAAYRRDGREERDCGLGHHDTSWGLLYRATPSFRRLHTHGFTASHDCRSAATVSLSFCSDRVGVFLDHAAGTLSFYSVSSDTLTHLHTFHHQFTEPVYAGFGLVMQLVESQDFISLCRV</sequence>
<keyword evidence="4" id="KW-0677">Repeat</keyword>
<dbReference type="PROSITE" id="PS50837">
    <property type="entry name" value="NACHT"/>
    <property type="match status" value="1"/>
</dbReference>
<dbReference type="GO" id="GO:0005737">
    <property type="term" value="C:cytoplasm"/>
    <property type="evidence" value="ECO:0007669"/>
    <property type="project" value="UniProtKB-SubCell"/>
</dbReference>
<comment type="subcellular location">
    <subcellularLocation>
        <location evidence="1">Cytoplasm</location>
    </subcellularLocation>
</comment>